<keyword evidence="2" id="KW-1185">Reference proteome</keyword>
<accession>A0A1R3GIV4</accession>
<dbReference type="Proteomes" id="UP000187203">
    <property type="component" value="Unassembled WGS sequence"/>
</dbReference>
<evidence type="ECO:0000313" key="2">
    <source>
        <dbReference type="Proteomes" id="UP000187203"/>
    </source>
</evidence>
<evidence type="ECO:0000313" key="1">
    <source>
        <dbReference type="EMBL" id="OMO58034.1"/>
    </source>
</evidence>
<sequence length="37" mass="3872">MSPAAFKFLFGLVGQYLSSAHAAISTAVAPVWLPDHA</sequence>
<comment type="caution">
    <text evidence="1">The sequence shown here is derived from an EMBL/GenBank/DDBJ whole genome shotgun (WGS) entry which is preliminary data.</text>
</comment>
<reference evidence="2" key="1">
    <citation type="submission" date="2013-09" db="EMBL/GenBank/DDBJ databases">
        <title>Corchorus olitorius genome sequencing.</title>
        <authorList>
            <person name="Alam M."/>
            <person name="Haque M.S."/>
            <person name="Islam M.S."/>
            <person name="Emdad E.M."/>
            <person name="Islam M.M."/>
            <person name="Ahmed B."/>
            <person name="Halim A."/>
            <person name="Hossen Q.M.M."/>
            <person name="Hossain M.Z."/>
            <person name="Ahmed R."/>
            <person name="Khan M.M."/>
            <person name="Islam R."/>
            <person name="Rashid M.M."/>
            <person name="Khan S.A."/>
            <person name="Rahman M.S."/>
            <person name="Alam M."/>
            <person name="Yahiya A.S."/>
            <person name="Khan M.S."/>
            <person name="Azam M.S."/>
            <person name="Haque T."/>
            <person name="Lashkar M.Z.H."/>
            <person name="Akhand A.I."/>
            <person name="Morshed G."/>
            <person name="Roy S."/>
            <person name="Uddin K.S."/>
            <person name="Rabeya T."/>
            <person name="Hossain A.S."/>
            <person name="Chowdhury A."/>
            <person name="Snigdha A.R."/>
            <person name="Mortoza M.S."/>
            <person name="Matin S.A."/>
            <person name="Hoque S.M.E."/>
            <person name="Islam M.K."/>
            <person name="Roy D.K."/>
            <person name="Haider R."/>
            <person name="Moosa M.M."/>
            <person name="Elias S.M."/>
            <person name="Hasan A.M."/>
            <person name="Jahan S."/>
            <person name="Shafiuddin M."/>
            <person name="Mahmood N."/>
            <person name="Shommy N.S."/>
        </authorList>
    </citation>
    <scope>NUCLEOTIDE SEQUENCE [LARGE SCALE GENOMIC DNA]</scope>
    <source>
        <strain evidence="2">cv. O-4</strain>
    </source>
</reference>
<gene>
    <name evidence="1" type="ORF">COLO4_34923</name>
</gene>
<name>A0A1R3GIV4_9ROSI</name>
<dbReference type="AlphaFoldDB" id="A0A1R3GIV4"/>
<organism evidence="1 2">
    <name type="scientific">Corchorus olitorius</name>
    <dbReference type="NCBI Taxonomy" id="93759"/>
    <lineage>
        <taxon>Eukaryota</taxon>
        <taxon>Viridiplantae</taxon>
        <taxon>Streptophyta</taxon>
        <taxon>Embryophyta</taxon>
        <taxon>Tracheophyta</taxon>
        <taxon>Spermatophyta</taxon>
        <taxon>Magnoliopsida</taxon>
        <taxon>eudicotyledons</taxon>
        <taxon>Gunneridae</taxon>
        <taxon>Pentapetalae</taxon>
        <taxon>rosids</taxon>
        <taxon>malvids</taxon>
        <taxon>Malvales</taxon>
        <taxon>Malvaceae</taxon>
        <taxon>Grewioideae</taxon>
        <taxon>Apeibeae</taxon>
        <taxon>Corchorus</taxon>
    </lineage>
</organism>
<dbReference type="EMBL" id="AWUE01022462">
    <property type="protein sequence ID" value="OMO58034.1"/>
    <property type="molecule type" value="Genomic_DNA"/>
</dbReference>
<protein>
    <submittedName>
        <fullName evidence="1">Uncharacterized protein</fullName>
    </submittedName>
</protein>
<proteinExistence type="predicted"/>